<dbReference type="RefSeq" id="WP_135167629.1">
    <property type="nucleotide sequence ID" value="NZ_SPQS01000103.1"/>
</dbReference>
<dbReference type="AlphaFoldDB" id="A0A4Y9KMV4"/>
<dbReference type="Proteomes" id="UP000298225">
    <property type="component" value="Unassembled WGS sequence"/>
</dbReference>
<dbReference type="OrthoDB" id="9802792at2"/>
<gene>
    <name evidence="3" type="ORF">E4K64_39690</name>
    <name evidence="2" type="ORF">E4K66_40065</name>
</gene>
<evidence type="ECO:0000313" key="5">
    <source>
        <dbReference type="Proteomes" id="UP000298225"/>
    </source>
</evidence>
<evidence type="ECO:0000313" key="3">
    <source>
        <dbReference type="EMBL" id="TFV66118.1"/>
    </source>
</evidence>
<keyword evidence="5" id="KW-1185">Reference proteome</keyword>
<dbReference type="Proteomes" id="UP000297700">
    <property type="component" value="Unassembled WGS sequence"/>
</dbReference>
<reference evidence="3 4" key="2">
    <citation type="submission" date="2019-03" db="EMBL/GenBank/DDBJ databases">
        <title>Bradyrhizobium strains diversity.</title>
        <authorList>
            <person name="Urquiaga M.C.O."/>
            <person name="Hungria M."/>
            <person name="Delamuta J.R.M."/>
            <person name="Klepa M.S."/>
        </authorList>
    </citation>
    <scope>NUCLEOTIDE SEQUENCE [LARGE SCALE GENOMIC DNA]</scope>
    <source>
        <strain evidence="3 4">CNPSo 3426</strain>
    </source>
</reference>
<reference evidence="2 5" key="1">
    <citation type="submission" date="2019-03" db="EMBL/GenBank/DDBJ databases">
        <title>Bradyrhizobium strains diversity isolated from Chamaecrista fasciculata.</title>
        <authorList>
            <person name="Urquiaga M.C.O."/>
            <person name="Hungria M."/>
            <person name="Delamuta J.R.M."/>
        </authorList>
    </citation>
    <scope>NUCLEOTIDE SEQUENCE [LARGE SCALE GENOMIC DNA]</scope>
    <source>
        <strain evidence="2 5">CNPSo 3424</strain>
    </source>
</reference>
<feature type="domain" description="DUF1508" evidence="1">
    <location>
        <begin position="8"/>
        <end position="56"/>
    </location>
</feature>
<protein>
    <submittedName>
        <fullName evidence="2">DUF1508 domain-containing protein</fullName>
    </submittedName>
</protein>
<evidence type="ECO:0000313" key="4">
    <source>
        <dbReference type="Proteomes" id="UP000297700"/>
    </source>
</evidence>
<dbReference type="InterPro" id="IPR010879">
    <property type="entry name" value="DUF1508"/>
</dbReference>
<dbReference type="Pfam" id="PF07411">
    <property type="entry name" value="DUF1508"/>
    <property type="match status" value="1"/>
</dbReference>
<proteinExistence type="predicted"/>
<accession>A0A4Y9KMV4</accession>
<dbReference type="SUPFAM" id="SSF160113">
    <property type="entry name" value="YegP-like"/>
    <property type="match status" value="1"/>
</dbReference>
<name>A0A4Y9KMV4_9BRAD</name>
<dbReference type="EMBL" id="SPQU01000108">
    <property type="protein sequence ID" value="TFV26955.1"/>
    <property type="molecule type" value="Genomic_DNA"/>
</dbReference>
<dbReference type="InterPro" id="IPR036913">
    <property type="entry name" value="YegP-like_sf"/>
</dbReference>
<evidence type="ECO:0000259" key="1">
    <source>
        <dbReference type="Pfam" id="PF07411"/>
    </source>
</evidence>
<sequence length="56" mass="6691">MYFHLYQDANQQWRWTLHARNMRKIAESGEGYHRKVDCLAAIELVQSTDPDTPIRE</sequence>
<comment type="caution">
    <text evidence="2">The sequence shown here is derived from an EMBL/GenBank/DDBJ whole genome shotgun (WGS) entry which is preliminary data.</text>
</comment>
<dbReference type="Gene3D" id="3.30.160.160">
    <property type="entry name" value="YegP-like"/>
    <property type="match status" value="1"/>
</dbReference>
<organism evidence="2 5">
    <name type="scientific">Bradyrhizobium frederickii</name>
    <dbReference type="NCBI Taxonomy" id="2560054"/>
    <lineage>
        <taxon>Bacteria</taxon>
        <taxon>Pseudomonadati</taxon>
        <taxon>Pseudomonadota</taxon>
        <taxon>Alphaproteobacteria</taxon>
        <taxon>Hyphomicrobiales</taxon>
        <taxon>Nitrobacteraceae</taxon>
        <taxon>Bradyrhizobium</taxon>
    </lineage>
</organism>
<evidence type="ECO:0000313" key="2">
    <source>
        <dbReference type="EMBL" id="TFV26955.1"/>
    </source>
</evidence>
<accession>A0A4Y9NFV3</accession>
<dbReference type="EMBL" id="SPQS01000103">
    <property type="protein sequence ID" value="TFV66118.1"/>
    <property type="molecule type" value="Genomic_DNA"/>
</dbReference>